<dbReference type="WBParaSite" id="DME_0000466701-mRNA-1">
    <property type="protein sequence ID" value="DME_0000466701-mRNA-1"/>
    <property type="gene ID" value="DME_0000466701"/>
</dbReference>
<sequence length="279" mass="31997">MSGIQNLSIKYSIFRNKSMVGVAITSVKFEWVEQKVKNASNRPFLLHYGVKAPKASYISLKGPMRIHSNKYIESIGIPLKIAKELNEGLAENKRNFMLILVRPRNKGAITDLKTNFTGTLANEIINTIKIKSADIYNILIPKLTLPNNCNQKKLDDTLFHWNSFLQIWNQPEFNEISDGISFDHFYHFAYFSISNDGIGFDDFHSVDLPSEHTQNSENGQQFQPYKEAYNICFDSPFLFLIVELHYNIPLIIGSYAGEPALLKSQTRKYRKKEVICCLC</sequence>
<reference evidence="2 4" key="2">
    <citation type="submission" date="2018-11" db="EMBL/GenBank/DDBJ databases">
        <authorList>
            <consortium name="Pathogen Informatics"/>
        </authorList>
    </citation>
    <scope>NUCLEOTIDE SEQUENCE [LARGE SCALE GENOMIC DNA]</scope>
</reference>
<dbReference type="Proteomes" id="UP000038040">
    <property type="component" value="Unplaced"/>
</dbReference>
<evidence type="ECO:0000313" key="3">
    <source>
        <dbReference type="Proteomes" id="UP000038040"/>
    </source>
</evidence>
<dbReference type="SUPFAM" id="SSF56574">
    <property type="entry name" value="Serpins"/>
    <property type="match status" value="1"/>
</dbReference>
<evidence type="ECO:0000259" key="1">
    <source>
        <dbReference type="Pfam" id="PF00079"/>
    </source>
</evidence>
<keyword evidence="4" id="KW-1185">Reference proteome</keyword>
<dbReference type="InterPro" id="IPR023796">
    <property type="entry name" value="Serpin_dom"/>
</dbReference>
<dbReference type="STRING" id="318479.A0A0N4UBR6"/>
<reference evidence="5" key="1">
    <citation type="submission" date="2017-02" db="UniProtKB">
        <authorList>
            <consortium name="WormBaseParasite"/>
        </authorList>
    </citation>
    <scope>IDENTIFICATION</scope>
</reference>
<protein>
    <submittedName>
        <fullName evidence="5">SERPIN domain-containing protein</fullName>
    </submittedName>
</protein>
<dbReference type="Proteomes" id="UP000274756">
    <property type="component" value="Unassembled WGS sequence"/>
</dbReference>
<dbReference type="AlphaFoldDB" id="A0A0N4UBR6"/>
<accession>A0A0N4UBR6</accession>
<evidence type="ECO:0000313" key="2">
    <source>
        <dbReference type="EMBL" id="VDN58577.1"/>
    </source>
</evidence>
<dbReference type="Pfam" id="PF00079">
    <property type="entry name" value="Serpin"/>
    <property type="match status" value="1"/>
</dbReference>
<name>A0A0N4UBR6_DRAME</name>
<dbReference type="InterPro" id="IPR036186">
    <property type="entry name" value="Serpin_sf"/>
</dbReference>
<dbReference type="EMBL" id="UYYG01001169">
    <property type="protein sequence ID" value="VDN58577.1"/>
    <property type="molecule type" value="Genomic_DNA"/>
</dbReference>
<gene>
    <name evidence="2" type="ORF">DME_LOCUS8550</name>
</gene>
<feature type="domain" description="Serpin" evidence="1">
    <location>
        <begin position="4"/>
        <end position="255"/>
    </location>
</feature>
<evidence type="ECO:0000313" key="5">
    <source>
        <dbReference type="WBParaSite" id="DME_0000466701-mRNA-1"/>
    </source>
</evidence>
<proteinExistence type="predicted"/>
<organism evidence="3 5">
    <name type="scientific">Dracunculus medinensis</name>
    <name type="common">Guinea worm</name>
    <dbReference type="NCBI Taxonomy" id="318479"/>
    <lineage>
        <taxon>Eukaryota</taxon>
        <taxon>Metazoa</taxon>
        <taxon>Ecdysozoa</taxon>
        <taxon>Nematoda</taxon>
        <taxon>Chromadorea</taxon>
        <taxon>Rhabditida</taxon>
        <taxon>Spirurina</taxon>
        <taxon>Dracunculoidea</taxon>
        <taxon>Dracunculidae</taxon>
        <taxon>Dracunculus</taxon>
    </lineage>
</organism>
<evidence type="ECO:0000313" key="4">
    <source>
        <dbReference type="Proteomes" id="UP000274756"/>
    </source>
</evidence>